<comment type="caution">
    <text evidence="3">The sequence shown here is derived from an EMBL/GenBank/DDBJ whole genome shotgun (WGS) entry which is preliminary data.</text>
</comment>
<gene>
    <name evidence="3" type="ORF">H8K47_00645</name>
</gene>
<dbReference type="Gene3D" id="3.60.20.10">
    <property type="entry name" value="Glutamine Phosphoribosylpyrophosphate, subunit 1, domain 1"/>
    <property type="match status" value="1"/>
</dbReference>
<dbReference type="PANTHER" id="PTHR42824:SF1">
    <property type="entry name" value="GLUTAMINE AMIDOTRANSFERASE YAFJ-RELATED"/>
    <property type="match status" value="1"/>
</dbReference>
<evidence type="ECO:0000313" key="3">
    <source>
        <dbReference type="EMBL" id="MBC3933854.1"/>
    </source>
</evidence>
<dbReference type="CDD" id="cd01908">
    <property type="entry name" value="YafJ"/>
    <property type="match status" value="1"/>
</dbReference>
<dbReference type="RefSeq" id="WP_186879499.1">
    <property type="nucleotide sequence ID" value="NZ_JACOGG010000001.1"/>
</dbReference>
<dbReference type="InterPro" id="IPR029055">
    <property type="entry name" value="Ntn_hydrolases_N"/>
</dbReference>
<dbReference type="InterPro" id="IPR026869">
    <property type="entry name" value="EgtC-like"/>
</dbReference>
<dbReference type="Pfam" id="PF13230">
    <property type="entry name" value="GATase_4"/>
    <property type="match status" value="1"/>
</dbReference>
<dbReference type="SUPFAM" id="SSF56235">
    <property type="entry name" value="N-terminal nucleophile aminohydrolases (Ntn hydrolases)"/>
    <property type="match status" value="1"/>
</dbReference>
<dbReference type="InterPro" id="IPR017932">
    <property type="entry name" value="GATase_2_dom"/>
</dbReference>
<dbReference type="EMBL" id="JACOGG010000001">
    <property type="protein sequence ID" value="MBC3933854.1"/>
    <property type="molecule type" value="Genomic_DNA"/>
</dbReference>
<dbReference type="PANTHER" id="PTHR42824">
    <property type="entry name" value="GLUTAMINE AMIDOTRANSFERASE"/>
    <property type="match status" value="1"/>
</dbReference>
<organism evidence="3 4">
    <name type="scientific">Undibacterium rugosum</name>
    <dbReference type="NCBI Taxonomy" id="2762291"/>
    <lineage>
        <taxon>Bacteria</taxon>
        <taxon>Pseudomonadati</taxon>
        <taxon>Pseudomonadota</taxon>
        <taxon>Betaproteobacteria</taxon>
        <taxon>Burkholderiales</taxon>
        <taxon>Oxalobacteraceae</taxon>
        <taxon>Undibacterium</taxon>
    </lineage>
</organism>
<name>A0A923HX79_9BURK</name>
<reference evidence="3" key="1">
    <citation type="submission" date="2020-08" db="EMBL/GenBank/DDBJ databases">
        <title>Novel species isolated from subtropical streams in China.</title>
        <authorList>
            <person name="Lu H."/>
        </authorList>
    </citation>
    <scope>NUCLEOTIDE SEQUENCE</scope>
    <source>
        <strain evidence="3">CY7W</strain>
    </source>
</reference>
<dbReference type="PROSITE" id="PS51278">
    <property type="entry name" value="GATASE_TYPE_2"/>
    <property type="match status" value="1"/>
</dbReference>
<dbReference type="AlphaFoldDB" id="A0A923HX79"/>
<keyword evidence="1 3" id="KW-0315">Glutamine amidotransferase</keyword>
<sequence>MCQLLGMNCNTPTDIVFSFTGFATRGGLTDEHKDGWGIAFFEGNGVRLFVDHQPAMSSPVAELIKRYPIQSENVIAHIRKATQGEVTLENCHPFVRECWGKYWVFAHNGDLKNFAPQLNGSFLPVGSTDSETAFCYLLQRMRERFGEQSPDLPALSRFMQEICAEIAAYGTFNLMLSNGEALFTHCSTKLHYIVRQYPFPTASLSDEQMSVDFSEVTTPRDKVAVIVTEPLTHNECWTQYQPGELKVFVDGDVWLAGEAA</sequence>
<evidence type="ECO:0000256" key="1">
    <source>
        <dbReference type="ARBA" id="ARBA00022962"/>
    </source>
</evidence>
<evidence type="ECO:0000259" key="2">
    <source>
        <dbReference type="PROSITE" id="PS51278"/>
    </source>
</evidence>
<feature type="domain" description="Glutamine amidotransferase type-2" evidence="2">
    <location>
        <begin position="2"/>
        <end position="260"/>
    </location>
</feature>
<proteinExistence type="predicted"/>
<accession>A0A923HX79</accession>
<evidence type="ECO:0000313" key="4">
    <source>
        <dbReference type="Proteomes" id="UP000612361"/>
    </source>
</evidence>
<dbReference type="Proteomes" id="UP000612361">
    <property type="component" value="Unassembled WGS sequence"/>
</dbReference>
<protein>
    <submittedName>
        <fullName evidence="3">Class II glutamine amidotransferase</fullName>
    </submittedName>
</protein>
<keyword evidence="4" id="KW-1185">Reference proteome</keyword>